<accession>A0ABP6LLI8</accession>
<dbReference type="PANTHER" id="PTHR22674">
    <property type="entry name" value="NTPASE, KAP FAMILY P-LOOP DOMAIN-CONTAINING 1"/>
    <property type="match status" value="1"/>
</dbReference>
<dbReference type="PANTHER" id="PTHR22674:SF6">
    <property type="entry name" value="NTPASE KAP FAMILY P-LOOP DOMAIN-CONTAINING PROTEIN 1"/>
    <property type="match status" value="1"/>
</dbReference>
<dbReference type="RefSeq" id="WP_234516641.1">
    <property type="nucleotide sequence ID" value="NZ_BAAAUF010000030.1"/>
</dbReference>
<dbReference type="Pfam" id="PF07693">
    <property type="entry name" value="KAP_NTPase"/>
    <property type="match status" value="1"/>
</dbReference>
<proteinExistence type="predicted"/>
<dbReference type="SUPFAM" id="SSF52540">
    <property type="entry name" value="P-loop containing nucleoside triphosphate hydrolases"/>
    <property type="match status" value="1"/>
</dbReference>
<dbReference type="InterPro" id="IPR052754">
    <property type="entry name" value="NTPase_KAP_P-loop"/>
</dbReference>
<gene>
    <name evidence="2" type="ORF">GCM10010448_37000</name>
</gene>
<organism evidence="2 3">
    <name type="scientific">Streptomyces glomeratus</name>
    <dbReference type="NCBI Taxonomy" id="284452"/>
    <lineage>
        <taxon>Bacteria</taxon>
        <taxon>Bacillati</taxon>
        <taxon>Actinomycetota</taxon>
        <taxon>Actinomycetes</taxon>
        <taxon>Kitasatosporales</taxon>
        <taxon>Streptomycetaceae</taxon>
        <taxon>Streptomyces</taxon>
    </lineage>
</organism>
<keyword evidence="3" id="KW-1185">Reference proteome</keyword>
<reference evidence="3" key="1">
    <citation type="journal article" date="2019" name="Int. J. Syst. Evol. Microbiol.">
        <title>The Global Catalogue of Microorganisms (GCM) 10K type strain sequencing project: providing services to taxonomists for standard genome sequencing and annotation.</title>
        <authorList>
            <consortium name="The Broad Institute Genomics Platform"/>
            <consortium name="The Broad Institute Genome Sequencing Center for Infectious Disease"/>
            <person name="Wu L."/>
            <person name="Ma J."/>
        </authorList>
    </citation>
    <scope>NUCLEOTIDE SEQUENCE [LARGE SCALE GENOMIC DNA]</scope>
    <source>
        <strain evidence="3">JCM 9091</strain>
    </source>
</reference>
<sequence length="431" mass="48248">MGELQLLTDNAIRQVSEDDFGFRAHARVLCNALEGTEDLPLTVGIFGPWGMGKSSFMNICLDLLRARNVPTIWFNPWKYDEKDEIWHALIQTVLTEIADDLEKRRAAGEESWRERMAEVLVTVRRLSKAAAWLLARRTAAPLTGGVLAAEDVDRFQEAFAASDVEAYVHVNHFEEDFKDVVHQYTDGGRLVLFVDDLDRCTPDAAITVLDSLKLFLGEASCVFVLAMDQQVITEAAGRKLGGDTPDLVRGRQYLEKLIHFPYHLPGVPFELLYRQMQAKIRPESLAGSGELWELIKVAFGANPRRVRRFVNGLNLTAATLALHTQPSTRRLLHAGILLTLRMLYPSFFLILQEDPGIWNRFDEAEARKTQLGGRDEIVDGQNPGVRRLLAAVSAHREGFDFPLPPTADEVRLLTEVLTVTGGLPSAPEDHS</sequence>
<comment type="caution">
    <text evidence="2">The sequence shown here is derived from an EMBL/GenBank/DDBJ whole genome shotgun (WGS) entry which is preliminary data.</text>
</comment>
<dbReference type="Proteomes" id="UP001501532">
    <property type="component" value="Unassembled WGS sequence"/>
</dbReference>
<name>A0ABP6LLI8_9ACTN</name>
<evidence type="ECO:0000313" key="3">
    <source>
        <dbReference type="Proteomes" id="UP001501532"/>
    </source>
</evidence>
<dbReference type="InterPro" id="IPR011646">
    <property type="entry name" value="KAP_P-loop"/>
</dbReference>
<feature type="domain" description="KAP NTPase" evidence="1">
    <location>
        <begin position="26"/>
        <end position="318"/>
    </location>
</feature>
<evidence type="ECO:0000259" key="1">
    <source>
        <dbReference type="Pfam" id="PF07693"/>
    </source>
</evidence>
<dbReference type="EMBL" id="BAAAUF010000030">
    <property type="protein sequence ID" value="GAA3050544.1"/>
    <property type="molecule type" value="Genomic_DNA"/>
</dbReference>
<dbReference type="InterPro" id="IPR027417">
    <property type="entry name" value="P-loop_NTPase"/>
</dbReference>
<evidence type="ECO:0000313" key="2">
    <source>
        <dbReference type="EMBL" id="GAA3050544.1"/>
    </source>
</evidence>
<protein>
    <recommendedName>
        <fullName evidence="1">KAP NTPase domain-containing protein</fullName>
    </recommendedName>
</protein>
<dbReference type="Gene3D" id="3.40.50.300">
    <property type="entry name" value="P-loop containing nucleotide triphosphate hydrolases"/>
    <property type="match status" value="1"/>
</dbReference>